<evidence type="ECO:0000256" key="3">
    <source>
        <dbReference type="SAM" id="SignalP"/>
    </source>
</evidence>
<dbReference type="InterPro" id="IPR051058">
    <property type="entry name" value="GDSL_Est/Lipase"/>
</dbReference>
<evidence type="ECO:0000256" key="2">
    <source>
        <dbReference type="SAM" id="MobiDB-lite"/>
    </source>
</evidence>
<feature type="region of interest" description="Disordered" evidence="2">
    <location>
        <begin position="30"/>
        <end position="50"/>
    </location>
</feature>
<evidence type="ECO:0008006" key="5">
    <source>
        <dbReference type="Google" id="ProtNLM"/>
    </source>
</evidence>
<reference evidence="4" key="1">
    <citation type="submission" date="2021-01" db="EMBL/GenBank/DDBJ databases">
        <authorList>
            <person name="Corre E."/>
            <person name="Pelletier E."/>
            <person name="Niang G."/>
            <person name="Scheremetjew M."/>
            <person name="Finn R."/>
            <person name="Kale V."/>
            <person name="Holt S."/>
            <person name="Cochrane G."/>
            <person name="Meng A."/>
            <person name="Brown T."/>
            <person name="Cohen L."/>
        </authorList>
    </citation>
    <scope>NUCLEOTIDE SEQUENCE</scope>
    <source>
        <strain evidence="4">CCMP127</strain>
    </source>
</reference>
<feature type="chain" id="PRO_5031075180" description="SGNH hydrolase-type esterase domain-containing protein" evidence="3">
    <location>
        <begin position="29"/>
        <end position="427"/>
    </location>
</feature>
<dbReference type="GO" id="GO:0016788">
    <property type="term" value="F:hydrolase activity, acting on ester bonds"/>
    <property type="evidence" value="ECO:0007669"/>
    <property type="project" value="InterPro"/>
</dbReference>
<keyword evidence="3" id="KW-0732">Signal</keyword>
<dbReference type="PANTHER" id="PTHR45648">
    <property type="entry name" value="GDSL LIPASE/ACYLHYDROLASE FAMILY PROTEIN (AFU_ORTHOLOGUE AFUA_4G14700)"/>
    <property type="match status" value="1"/>
</dbReference>
<organism evidence="4">
    <name type="scientific">Amphora coffeiformis</name>
    <dbReference type="NCBI Taxonomy" id="265554"/>
    <lineage>
        <taxon>Eukaryota</taxon>
        <taxon>Sar</taxon>
        <taxon>Stramenopiles</taxon>
        <taxon>Ochrophyta</taxon>
        <taxon>Bacillariophyta</taxon>
        <taxon>Bacillariophyceae</taxon>
        <taxon>Bacillariophycidae</taxon>
        <taxon>Thalassiophysales</taxon>
        <taxon>Catenulaceae</taxon>
        <taxon>Amphora</taxon>
    </lineage>
</organism>
<dbReference type="AlphaFoldDB" id="A0A7S3LFZ7"/>
<protein>
    <recommendedName>
        <fullName evidence="5">SGNH hydrolase-type esterase domain-containing protein</fullName>
    </recommendedName>
</protein>
<dbReference type="SUPFAM" id="SSF52266">
    <property type="entry name" value="SGNH hydrolase"/>
    <property type="match status" value="1"/>
</dbReference>
<dbReference type="Gene3D" id="3.40.50.1110">
    <property type="entry name" value="SGNH hydrolase"/>
    <property type="match status" value="1"/>
</dbReference>
<feature type="compositionally biased region" description="Low complexity" evidence="2">
    <location>
        <begin position="399"/>
        <end position="410"/>
    </location>
</feature>
<feature type="signal peptide" evidence="3">
    <location>
        <begin position="1"/>
        <end position="28"/>
    </location>
</feature>
<evidence type="ECO:0000313" key="4">
    <source>
        <dbReference type="EMBL" id="CAE0422097.1"/>
    </source>
</evidence>
<proteinExistence type="predicted"/>
<dbReference type="InterPro" id="IPR036514">
    <property type="entry name" value="SGNH_hydro_sf"/>
</dbReference>
<dbReference type="Pfam" id="PF00657">
    <property type="entry name" value="Lipase_GDSL"/>
    <property type="match status" value="1"/>
</dbReference>
<sequence>MVIMTSNRRSLFALTALALLATTTLCAAQEPPADEQEPPASEQEPPADEQVPEERFWAFGDSLSDNGNLSLLFATDGIDNTFLPPEAYLPFFPLGEDFVPLQRISTGPTIAEYTAECYGSVLLPSGLAALLPNGPLAANNFAIYLARATDNIPGIDFPYQVAAFAQRVVETGVDVSQDRAFIFIGANDVFQAFDAAVVPIAAGGKEADFEAGKAVLDYTLTSIRTYLIGEGGVLTLPNGSQVLVPSLAMLGIFKFIVSSIPNLKYTPIAKQTAKLLQCDEVLEVADELSQYFGEGLDAIVADMKAAHFDVVVLDTAKEFAKIHDNFKKLGFTNRDDDCFLINILNTFANGIPPTPGVFRDTCSAETTEDFLFIDTVHPTGTVNALLADALLNDLPCANDESSTAKISSNKKSTKKSMKMQMKKGSKR</sequence>
<dbReference type="InterPro" id="IPR001087">
    <property type="entry name" value="GDSL"/>
</dbReference>
<name>A0A7S3LFZ7_9STRA</name>
<evidence type="ECO:0000256" key="1">
    <source>
        <dbReference type="ARBA" id="ARBA00022801"/>
    </source>
</evidence>
<dbReference type="PANTHER" id="PTHR45648:SF22">
    <property type="entry name" value="GDSL LIPASE_ACYLHYDROLASE FAMILY PROTEIN (AFU_ORTHOLOGUE AFUA_4G14700)"/>
    <property type="match status" value="1"/>
</dbReference>
<feature type="region of interest" description="Disordered" evidence="2">
    <location>
        <begin position="399"/>
        <end position="427"/>
    </location>
</feature>
<gene>
    <name evidence="4" type="ORF">ACOF00016_LOCUS18691</name>
</gene>
<accession>A0A7S3LFZ7</accession>
<keyword evidence="1" id="KW-0378">Hydrolase</keyword>
<dbReference type="EMBL" id="HBIM01025167">
    <property type="protein sequence ID" value="CAE0422097.1"/>
    <property type="molecule type" value="Transcribed_RNA"/>
</dbReference>
<feature type="compositionally biased region" description="Basic residues" evidence="2">
    <location>
        <begin position="411"/>
        <end position="427"/>
    </location>
</feature>